<dbReference type="FunFam" id="3.40.50.300:FF:001091">
    <property type="entry name" value="Probable disease resistance protein At1g61300"/>
    <property type="match status" value="1"/>
</dbReference>
<sequence length="503" mass="57970">MIRILKMEILLEELQNIYPAMLPTVENQIETLLEELILVRTFLMVEENEEMKSTHIRAVLGDVAATFYSHQWNFLNEDTGRKLSLLLPALLEKVKLVSTHTKQMYMCVRSSLPSYFRKTDGFGFMEFLLRDLKELLNSNEVSINKVKHQIRVVHRDMESLRSFLRGMGDKHHEDSDLKSLVSHIVDVALQVEYITDSFVCGHGVRWYHVVWLSDLIEDIKLIKIQAFEISKTYEISIPDVQQSTRKVMSLVKMSLISDVVVDLVDENERMIDRLTRGSLQRDVVSVVGMAGIGKTTLALKVNNCPSITYHFHVCAWCHVSEVFSKRELLLEILGDMVEITDKILEMSDEDLEIKLYRWLKGKRYIIVMDDMWSIEAWNDLERSFPDDQNGSRVLISSRLHEVALKIKASSIPHSLRLLSIDESWELLQRKLFKSNDCPDELLYLGKQIAQSCKGLPLALVAISGILQRTVIKPEWWKEVAESLSSLIADDPETRCMDILALSY</sequence>
<keyword evidence="6" id="KW-0067">ATP-binding</keyword>
<evidence type="ECO:0000256" key="4">
    <source>
        <dbReference type="ARBA" id="ARBA00022741"/>
    </source>
</evidence>
<dbReference type="GO" id="GO:0006952">
    <property type="term" value="P:defense response"/>
    <property type="evidence" value="ECO:0007669"/>
    <property type="project" value="UniProtKB-KW"/>
</dbReference>
<organism evidence="9 10">
    <name type="scientific">Oldenlandia corymbosa var. corymbosa</name>
    <dbReference type="NCBI Taxonomy" id="529605"/>
    <lineage>
        <taxon>Eukaryota</taxon>
        <taxon>Viridiplantae</taxon>
        <taxon>Streptophyta</taxon>
        <taxon>Embryophyta</taxon>
        <taxon>Tracheophyta</taxon>
        <taxon>Spermatophyta</taxon>
        <taxon>Magnoliopsida</taxon>
        <taxon>eudicotyledons</taxon>
        <taxon>Gunneridae</taxon>
        <taxon>Pentapetalae</taxon>
        <taxon>asterids</taxon>
        <taxon>lamiids</taxon>
        <taxon>Gentianales</taxon>
        <taxon>Rubiaceae</taxon>
        <taxon>Rubioideae</taxon>
        <taxon>Spermacoceae</taxon>
        <taxon>Hedyotis-Oldenlandia complex</taxon>
        <taxon>Oldenlandia</taxon>
    </lineage>
</organism>
<dbReference type="CDD" id="cd14798">
    <property type="entry name" value="RX-CC_like"/>
    <property type="match status" value="1"/>
</dbReference>
<dbReference type="InterPro" id="IPR041118">
    <property type="entry name" value="Rx_N"/>
</dbReference>
<gene>
    <name evidence="9" type="ORF">OLC1_LOCUS7246</name>
</gene>
<reference evidence="9" key="1">
    <citation type="submission" date="2023-03" db="EMBL/GenBank/DDBJ databases">
        <authorList>
            <person name="Julca I."/>
        </authorList>
    </citation>
    <scope>NUCLEOTIDE SEQUENCE</scope>
</reference>
<dbReference type="GO" id="GO:0005524">
    <property type="term" value="F:ATP binding"/>
    <property type="evidence" value="ECO:0007669"/>
    <property type="project" value="UniProtKB-KW"/>
</dbReference>
<evidence type="ECO:0000256" key="2">
    <source>
        <dbReference type="ARBA" id="ARBA00022614"/>
    </source>
</evidence>
<dbReference type="InterPro" id="IPR027417">
    <property type="entry name" value="P-loop_NTPase"/>
</dbReference>
<evidence type="ECO:0000313" key="10">
    <source>
        <dbReference type="Proteomes" id="UP001161247"/>
    </source>
</evidence>
<keyword evidence="5" id="KW-0611">Plant defense</keyword>
<dbReference type="Gene3D" id="3.40.50.300">
    <property type="entry name" value="P-loop containing nucleotide triphosphate hydrolases"/>
    <property type="match status" value="1"/>
</dbReference>
<dbReference type="Pfam" id="PF18052">
    <property type="entry name" value="Rx_N"/>
    <property type="match status" value="1"/>
</dbReference>
<evidence type="ECO:0000256" key="5">
    <source>
        <dbReference type="ARBA" id="ARBA00022821"/>
    </source>
</evidence>
<evidence type="ECO:0000256" key="1">
    <source>
        <dbReference type="ARBA" id="ARBA00008894"/>
    </source>
</evidence>
<name>A0AAV1CN48_OLDCO</name>
<protein>
    <submittedName>
        <fullName evidence="9">OLC1v1032665C1</fullName>
    </submittedName>
</protein>
<evidence type="ECO:0000256" key="3">
    <source>
        <dbReference type="ARBA" id="ARBA00022737"/>
    </source>
</evidence>
<dbReference type="InterPro" id="IPR038005">
    <property type="entry name" value="RX-like_CC"/>
</dbReference>
<dbReference type="EMBL" id="OX459119">
    <property type="protein sequence ID" value="CAI9096503.1"/>
    <property type="molecule type" value="Genomic_DNA"/>
</dbReference>
<dbReference type="Pfam" id="PF00931">
    <property type="entry name" value="NB-ARC"/>
    <property type="match status" value="1"/>
</dbReference>
<proteinExistence type="inferred from homology"/>
<dbReference type="PANTHER" id="PTHR36766">
    <property type="entry name" value="PLANT BROAD-SPECTRUM MILDEW RESISTANCE PROTEIN RPW8"/>
    <property type="match status" value="1"/>
</dbReference>
<accession>A0AAV1CN48</accession>
<evidence type="ECO:0000259" key="7">
    <source>
        <dbReference type="Pfam" id="PF00931"/>
    </source>
</evidence>
<dbReference type="InterPro" id="IPR042197">
    <property type="entry name" value="Apaf_helical"/>
</dbReference>
<keyword evidence="3" id="KW-0677">Repeat</keyword>
<dbReference type="Gene3D" id="1.10.8.430">
    <property type="entry name" value="Helical domain of apoptotic protease-activating factors"/>
    <property type="match status" value="1"/>
</dbReference>
<evidence type="ECO:0000313" key="9">
    <source>
        <dbReference type="EMBL" id="CAI9096503.1"/>
    </source>
</evidence>
<keyword evidence="2" id="KW-0433">Leucine-rich repeat</keyword>
<feature type="domain" description="NB-ARC" evidence="7">
    <location>
        <begin position="267"/>
        <end position="436"/>
    </location>
</feature>
<dbReference type="Proteomes" id="UP001161247">
    <property type="component" value="Chromosome 2"/>
</dbReference>
<dbReference type="GO" id="GO:0043531">
    <property type="term" value="F:ADP binding"/>
    <property type="evidence" value="ECO:0007669"/>
    <property type="project" value="InterPro"/>
</dbReference>
<keyword evidence="4" id="KW-0547">Nucleotide-binding</keyword>
<dbReference type="AlphaFoldDB" id="A0AAV1CN48"/>
<evidence type="ECO:0000259" key="8">
    <source>
        <dbReference type="Pfam" id="PF18052"/>
    </source>
</evidence>
<dbReference type="Gene3D" id="1.20.5.4130">
    <property type="match status" value="1"/>
</dbReference>
<feature type="domain" description="Disease resistance N-terminal" evidence="8">
    <location>
        <begin position="124"/>
        <end position="200"/>
    </location>
</feature>
<keyword evidence="10" id="KW-1185">Reference proteome</keyword>
<dbReference type="PRINTS" id="PR00364">
    <property type="entry name" value="DISEASERSIST"/>
</dbReference>
<comment type="similarity">
    <text evidence="1">Belongs to the disease resistance NB-LRR family.</text>
</comment>
<dbReference type="SUPFAM" id="SSF52540">
    <property type="entry name" value="P-loop containing nucleoside triphosphate hydrolases"/>
    <property type="match status" value="1"/>
</dbReference>
<evidence type="ECO:0000256" key="6">
    <source>
        <dbReference type="ARBA" id="ARBA00022840"/>
    </source>
</evidence>
<dbReference type="PANTHER" id="PTHR36766:SF44">
    <property type="entry name" value="NBS-CODING RESISTANCE GENE ANALOG"/>
    <property type="match status" value="1"/>
</dbReference>
<dbReference type="InterPro" id="IPR002182">
    <property type="entry name" value="NB-ARC"/>
</dbReference>